<dbReference type="Proteomes" id="UP000199259">
    <property type="component" value="Unassembled WGS sequence"/>
</dbReference>
<keyword evidence="2" id="KW-1185">Reference proteome</keyword>
<sequence>MVDCELLSKCGFFNKYQDSKQAACSGFIAMYCKGPKMDVCKRKAYRKEHGVAPPDDMMPTGSMIIE</sequence>
<accession>A0A7Z7FCS7</accession>
<evidence type="ECO:0000313" key="1">
    <source>
        <dbReference type="EMBL" id="SDF95243.1"/>
    </source>
</evidence>
<proteinExistence type="predicted"/>
<evidence type="ECO:0000313" key="2">
    <source>
        <dbReference type="Proteomes" id="UP000199259"/>
    </source>
</evidence>
<reference evidence="1 2" key="1">
    <citation type="submission" date="2016-10" db="EMBL/GenBank/DDBJ databases">
        <authorList>
            <person name="Varghese N."/>
            <person name="Submissions S."/>
        </authorList>
    </citation>
    <scope>NUCLEOTIDE SEQUENCE [LARGE SCALE GENOMIC DNA]</scope>
    <source>
        <strain evidence="1 2">PL 12/M</strain>
    </source>
</reference>
<comment type="caution">
    <text evidence="1">The sequence shown here is derived from an EMBL/GenBank/DDBJ whole genome shotgun (WGS) entry which is preliminary data.</text>
</comment>
<dbReference type="AlphaFoldDB" id="A0A7Z7FCS7"/>
<protein>
    <submittedName>
        <fullName evidence="1">Uncharacterized protein</fullName>
    </submittedName>
</protein>
<dbReference type="RefSeq" id="WP_091710127.1">
    <property type="nucleotide sequence ID" value="NZ_FNCA01000005.1"/>
</dbReference>
<dbReference type="EMBL" id="FNCA01000005">
    <property type="protein sequence ID" value="SDF95243.1"/>
    <property type="molecule type" value="Genomic_DNA"/>
</dbReference>
<dbReference type="OrthoDB" id="122407at2157"/>
<gene>
    <name evidence="1" type="ORF">SAMN04488589_1801</name>
</gene>
<organism evidence="1 2">
    <name type="scientific">Methanolobus vulcani</name>
    <dbReference type="NCBI Taxonomy" id="38026"/>
    <lineage>
        <taxon>Archaea</taxon>
        <taxon>Methanobacteriati</taxon>
        <taxon>Methanobacteriota</taxon>
        <taxon>Stenosarchaea group</taxon>
        <taxon>Methanomicrobia</taxon>
        <taxon>Methanosarcinales</taxon>
        <taxon>Methanosarcinaceae</taxon>
        <taxon>Methanolobus</taxon>
    </lineage>
</organism>
<name>A0A7Z7FCS7_9EURY</name>